<organism evidence="1 2">
    <name type="scientific">Pholiota conissans</name>
    <dbReference type="NCBI Taxonomy" id="109636"/>
    <lineage>
        <taxon>Eukaryota</taxon>
        <taxon>Fungi</taxon>
        <taxon>Dikarya</taxon>
        <taxon>Basidiomycota</taxon>
        <taxon>Agaricomycotina</taxon>
        <taxon>Agaricomycetes</taxon>
        <taxon>Agaricomycetidae</taxon>
        <taxon>Agaricales</taxon>
        <taxon>Agaricineae</taxon>
        <taxon>Strophariaceae</taxon>
        <taxon>Pholiota</taxon>
    </lineage>
</organism>
<dbReference type="EMBL" id="MU155618">
    <property type="protein sequence ID" value="KAF9471818.1"/>
    <property type="molecule type" value="Genomic_DNA"/>
</dbReference>
<accession>A0A9P6CTP6</accession>
<keyword evidence="2" id="KW-1185">Reference proteome</keyword>
<evidence type="ECO:0008006" key="3">
    <source>
        <dbReference type="Google" id="ProtNLM"/>
    </source>
</evidence>
<comment type="caution">
    <text evidence="1">The sequence shown here is derived from an EMBL/GenBank/DDBJ whole genome shotgun (WGS) entry which is preliminary data.</text>
</comment>
<dbReference type="Gene3D" id="3.80.10.10">
    <property type="entry name" value="Ribonuclease Inhibitor"/>
    <property type="match status" value="1"/>
</dbReference>
<sequence>MMLVGLEKECVKLKAQVNKHHDPLLNRLPPEIVAEVFEQCIPAELPSVDPNCFLEEHTITAPLTISAVCKGWRNIAFSTPRLWKLLSIRPPTVSSIGLIKNWIDRAGQLPLSILLHLPDEDETAVQIMGIIKQYSTRLLDLRLRSCSALLSHFPSGIHDLPTLRSLHLYIFDGIWENITLNMHPQHLTSLSLHEIPLESLHFDCTLLTSLTINKVTLFESLETLCRAPNLKKCIFESLFIDNDNNETPTGPLIHYELCEFGIPGDLCRLFKNLWCPSLKALNFSDFNATASSIINFLKKSECLLERLCFLGETSLTVSEIDLICKSIPTLQHLSFAEIYDDVITIPFCNALSKLSTVAGKTEPLYLPSLHSLSFDLLKSCEEVYRLIPDIFGIYELPEYPSKQLHHRHALKSMTINISILDGVDEVEQTLKAVDEDIWKKIVQLKKAGIELTLPFGVHNQDLVELAAARLRMPLV</sequence>
<dbReference type="Proteomes" id="UP000807469">
    <property type="component" value="Unassembled WGS sequence"/>
</dbReference>
<evidence type="ECO:0000313" key="1">
    <source>
        <dbReference type="EMBL" id="KAF9471818.1"/>
    </source>
</evidence>
<gene>
    <name evidence="1" type="ORF">BDN70DRAFT_887715</name>
</gene>
<evidence type="ECO:0000313" key="2">
    <source>
        <dbReference type="Proteomes" id="UP000807469"/>
    </source>
</evidence>
<dbReference type="SUPFAM" id="SSF52047">
    <property type="entry name" value="RNI-like"/>
    <property type="match status" value="1"/>
</dbReference>
<dbReference type="InterPro" id="IPR032675">
    <property type="entry name" value="LRR_dom_sf"/>
</dbReference>
<dbReference type="Gene3D" id="1.20.1280.50">
    <property type="match status" value="1"/>
</dbReference>
<name>A0A9P6CTP6_9AGAR</name>
<reference evidence="1" key="1">
    <citation type="submission" date="2020-11" db="EMBL/GenBank/DDBJ databases">
        <authorList>
            <consortium name="DOE Joint Genome Institute"/>
            <person name="Ahrendt S."/>
            <person name="Riley R."/>
            <person name="Andreopoulos W."/>
            <person name="Labutti K."/>
            <person name="Pangilinan J."/>
            <person name="Ruiz-Duenas F.J."/>
            <person name="Barrasa J.M."/>
            <person name="Sanchez-Garcia M."/>
            <person name="Camarero S."/>
            <person name="Miyauchi S."/>
            <person name="Serrano A."/>
            <person name="Linde D."/>
            <person name="Babiker R."/>
            <person name="Drula E."/>
            <person name="Ayuso-Fernandez I."/>
            <person name="Pacheco R."/>
            <person name="Padilla G."/>
            <person name="Ferreira P."/>
            <person name="Barriuso J."/>
            <person name="Kellner H."/>
            <person name="Castanera R."/>
            <person name="Alfaro M."/>
            <person name="Ramirez L."/>
            <person name="Pisabarro A.G."/>
            <person name="Kuo A."/>
            <person name="Tritt A."/>
            <person name="Lipzen A."/>
            <person name="He G."/>
            <person name="Yan M."/>
            <person name="Ng V."/>
            <person name="Cullen D."/>
            <person name="Martin F."/>
            <person name="Rosso M.-N."/>
            <person name="Henrissat B."/>
            <person name="Hibbett D."/>
            <person name="Martinez A.T."/>
            <person name="Grigoriev I.V."/>
        </authorList>
    </citation>
    <scope>NUCLEOTIDE SEQUENCE</scope>
    <source>
        <strain evidence="1">CIRM-BRFM 674</strain>
    </source>
</reference>
<dbReference type="AlphaFoldDB" id="A0A9P6CTP6"/>
<dbReference type="OrthoDB" id="3217549at2759"/>
<proteinExistence type="predicted"/>
<protein>
    <recommendedName>
        <fullName evidence="3">F-box domain-containing protein</fullName>
    </recommendedName>
</protein>